<evidence type="ECO:0000313" key="3">
    <source>
        <dbReference type="Proteomes" id="UP000694547"/>
    </source>
</evidence>
<evidence type="ECO:0000313" key="2">
    <source>
        <dbReference type="Ensembl" id="ENSPEMP00000029012.1"/>
    </source>
</evidence>
<protein>
    <submittedName>
        <fullName evidence="2">Uncharacterized protein</fullName>
    </submittedName>
</protein>
<sequence>MFSCCLGMTRGSEPKKEKRGGHGGGHGGTRRSRVHSWFQRLWPFGRRDTNSNQGSQGQDHTNQVITLKSQKVVIHLVISLQIGDLSVVLTFICIHQRFVTMQQVPVTSFLVSSRYAYFYPDCEEDEEVMDTISTFLDIRIEKFPEDFCQASVLSILKQVKNYLIVNIPHSDVLMHVNELLTQLQTEVASNSEASTEEASGRRLTPCQEVQYLESWGDP</sequence>
<dbReference type="GeneTree" id="ENSGT00940000153181"/>
<reference evidence="2" key="3">
    <citation type="submission" date="2025-09" db="UniProtKB">
        <authorList>
            <consortium name="Ensembl"/>
        </authorList>
    </citation>
    <scope>IDENTIFICATION</scope>
</reference>
<feature type="region of interest" description="Disordered" evidence="1">
    <location>
        <begin position="1"/>
        <end position="32"/>
    </location>
</feature>
<keyword evidence="3" id="KW-1185">Reference proteome</keyword>
<reference evidence="2" key="2">
    <citation type="submission" date="2025-08" db="UniProtKB">
        <authorList>
            <consortium name="Ensembl"/>
        </authorList>
    </citation>
    <scope>IDENTIFICATION</scope>
</reference>
<dbReference type="Gene3D" id="1.20.870.10">
    <property type="entry name" value="Son of sevenless (SoS) protein Chain: S domain 1"/>
    <property type="match status" value="1"/>
</dbReference>
<dbReference type="InterPro" id="IPR023578">
    <property type="entry name" value="Ras_GEF_dom_sf"/>
</dbReference>
<accession>A0A8C8UB11</accession>
<name>A0A8C8UB11_PERMB</name>
<reference evidence="2 3" key="1">
    <citation type="submission" date="2018-10" db="EMBL/GenBank/DDBJ databases">
        <title>Improved assembly of the deer mouse Peromyscus maniculatus genome.</title>
        <authorList>
            <person name="Lassance J.-M."/>
            <person name="Hoekstra H.E."/>
        </authorList>
    </citation>
    <scope>NUCLEOTIDE SEQUENCE [LARGE SCALE GENOMIC DNA]</scope>
</reference>
<proteinExistence type="predicted"/>
<dbReference type="PANTHER" id="PTHR46793:SF3">
    <property type="entry name" value="RIKEN CDNA 4930596D02 GENE"/>
    <property type="match status" value="1"/>
</dbReference>
<dbReference type="Ensembl" id="ENSPEMT00000036263.1">
    <property type="protein sequence ID" value="ENSPEMP00000029012.1"/>
    <property type="gene ID" value="ENSPEMG00000025354.1"/>
</dbReference>
<dbReference type="SUPFAM" id="SSF48366">
    <property type="entry name" value="Ras GEF"/>
    <property type="match status" value="1"/>
</dbReference>
<dbReference type="AlphaFoldDB" id="A0A8C8UB11"/>
<evidence type="ECO:0000256" key="1">
    <source>
        <dbReference type="SAM" id="MobiDB-lite"/>
    </source>
</evidence>
<dbReference type="Proteomes" id="UP000694547">
    <property type="component" value="Chromosome 5"/>
</dbReference>
<organism evidence="2 3">
    <name type="scientific">Peromyscus maniculatus bairdii</name>
    <name type="common">Prairie deer mouse</name>
    <dbReference type="NCBI Taxonomy" id="230844"/>
    <lineage>
        <taxon>Eukaryota</taxon>
        <taxon>Metazoa</taxon>
        <taxon>Chordata</taxon>
        <taxon>Craniata</taxon>
        <taxon>Vertebrata</taxon>
        <taxon>Euteleostomi</taxon>
        <taxon>Mammalia</taxon>
        <taxon>Eutheria</taxon>
        <taxon>Euarchontoglires</taxon>
        <taxon>Glires</taxon>
        <taxon>Rodentia</taxon>
        <taxon>Myomorpha</taxon>
        <taxon>Muroidea</taxon>
        <taxon>Cricetidae</taxon>
        <taxon>Neotominae</taxon>
        <taxon>Peromyscus</taxon>
    </lineage>
</organism>
<dbReference type="PANTHER" id="PTHR46793">
    <property type="entry name" value="1700018F24RIK PROTEIN-RELATED-RELATED"/>
    <property type="match status" value="1"/>
</dbReference>